<keyword evidence="4" id="KW-0969">Cilium</keyword>
<dbReference type="InterPro" id="IPR036679">
    <property type="entry name" value="FlgN-like_sf"/>
</dbReference>
<evidence type="ECO:0000256" key="3">
    <source>
        <dbReference type="SAM" id="MobiDB-lite"/>
    </source>
</evidence>
<gene>
    <name evidence="4" type="ORF">RYX56_07925</name>
</gene>
<comment type="caution">
    <text evidence="4">The sequence shown here is derived from an EMBL/GenBank/DDBJ whole genome shotgun (WGS) entry which is preliminary data.</text>
</comment>
<keyword evidence="4" id="KW-0966">Cell projection</keyword>
<protein>
    <submittedName>
        <fullName evidence="4">Flagellar protein FlgN</fullName>
    </submittedName>
</protein>
<name>A0ABU3X8U9_9BACI</name>
<dbReference type="InterPro" id="IPR007809">
    <property type="entry name" value="FlgN-like"/>
</dbReference>
<keyword evidence="1" id="KW-1005">Bacterial flagellum biogenesis</keyword>
<dbReference type="RefSeq" id="WP_317121532.1">
    <property type="nucleotide sequence ID" value="NZ_JAWJBA010000002.1"/>
</dbReference>
<dbReference type="Proteomes" id="UP001287282">
    <property type="component" value="Unassembled WGS sequence"/>
</dbReference>
<dbReference type="Gene3D" id="1.20.58.300">
    <property type="entry name" value="FlgN-like"/>
    <property type="match status" value="1"/>
</dbReference>
<organism evidence="4 5">
    <name type="scientific">Alkalihalophilus lindianensis</name>
    <dbReference type="NCBI Taxonomy" id="1630542"/>
    <lineage>
        <taxon>Bacteria</taxon>
        <taxon>Bacillati</taxon>
        <taxon>Bacillota</taxon>
        <taxon>Bacilli</taxon>
        <taxon>Bacillales</taxon>
        <taxon>Bacillaceae</taxon>
        <taxon>Alkalihalophilus</taxon>
    </lineage>
</organism>
<evidence type="ECO:0000256" key="2">
    <source>
        <dbReference type="SAM" id="Coils"/>
    </source>
</evidence>
<dbReference type="EMBL" id="JAWJBA010000002">
    <property type="protein sequence ID" value="MDV2684294.1"/>
    <property type="molecule type" value="Genomic_DNA"/>
</dbReference>
<proteinExistence type="predicted"/>
<feature type="coiled-coil region" evidence="2">
    <location>
        <begin position="95"/>
        <end position="123"/>
    </location>
</feature>
<accession>A0ABU3X8U9</accession>
<reference evidence="4 5" key="1">
    <citation type="submission" date="2023-10" db="EMBL/GenBank/DDBJ databases">
        <title>Screening of Alkalihalobacillus lindianensis BZ-TG-R113 and Its Alleviation of Salt Stress on Rapeseed Growth.</title>
        <authorList>
            <person name="Zhao B."/>
            <person name="Guo T."/>
        </authorList>
    </citation>
    <scope>NUCLEOTIDE SEQUENCE [LARGE SCALE GENOMIC DNA]</scope>
    <source>
        <strain evidence="4 5">BZ-TG-R113</strain>
    </source>
</reference>
<evidence type="ECO:0000313" key="5">
    <source>
        <dbReference type="Proteomes" id="UP001287282"/>
    </source>
</evidence>
<keyword evidence="4" id="KW-0282">Flagellum</keyword>
<keyword evidence="5" id="KW-1185">Reference proteome</keyword>
<dbReference type="SUPFAM" id="SSF140566">
    <property type="entry name" value="FlgN-like"/>
    <property type="match status" value="1"/>
</dbReference>
<dbReference type="Pfam" id="PF05130">
    <property type="entry name" value="FlgN"/>
    <property type="match status" value="1"/>
</dbReference>
<evidence type="ECO:0000256" key="1">
    <source>
        <dbReference type="ARBA" id="ARBA00022795"/>
    </source>
</evidence>
<keyword evidence="2" id="KW-0175">Coiled coil</keyword>
<evidence type="ECO:0000313" key="4">
    <source>
        <dbReference type="EMBL" id="MDV2684294.1"/>
    </source>
</evidence>
<sequence length="165" mass="18790">MSAKMVIQELAELLKLHQELNKQASLKVEAVKANDVSTLGQIIKEEARLIRAAQQADAKRVKEARAFMIEKGEGEEDVTIASMLPLVSHDETVVLKKLQRALLKEVDQLKEQNEQNRELLEESLRFVNLSLDLMVPQAEDVHYTQPHQKNEQTELFSRSVFDSKA</sequence>
<feature type="region of interest" description="Disordered" evidence="3">
    <location>
        <begin position="145"/>
        <end position="165"/>
    </location>
</feature>